<keyword evidence="2" id="KW-0238">DNA-binding</keyword>
<dbReference type="InterPro" id="IPR028082">
    <property type="entry name" value="Peripla_BP_I"/>
</dbReference>
<reference evidence="6 7" key="1">
    <citation type="submission" date="2019-07" db="EMBL/GenBank/DDBJ databases">
        <authorList>
            <person name="Zhou L.-Y."/>
        </authorList>
    </citation>
    <scope>NUCLEOTIDE SEQUENCE [LARGE SCALE GENOMIC DNA]</scope>
    <source>
        <strain evidence="6 7">YIM 101269</strain>
    </source>
</reference>
<evidence type="ECO:0000259" key="4">
    <source>
        <dbReference type="PROSITE" id="PS50932"/>
    </source>
</evidence>
<dbReference type="PROSITE" id="PS00356">
    <property type="entry name" value="HTH_LACI_1"/>
    <property type="match status" value="1"/>
</dbReference>
<dbReference type="CDD" id="cd01392">
    <property type="entry name" value="HTH_LacI"/>
    <property type="match status" value="1"/>
</dbReference>
<dbReference type="PANTHER" id="PTHR30146">
    <property type="entry name" value="LACI-RELATED TRANSCRIPTIONAL REPRESSOR"/>
    <property type="match status" value="1"/>
</dbReference>
<dbReference type="GO" id="GO:0016787">
    <property type="term" value="F:hydrolase activity"/>
    <property type="evidence" value="ECO:0007669"/>
    <property type="project" value="InterPro"/>
</dbReference>
<dbReference type="PANTHER" id="PTHR30146:SF153">
    <property type="entry name" value="LACTOSE OPERON REPRESSOR"/>
    <property type="match status" value="1"/>
</dbReference>
<feature type="domain" description="HTH cro/C1-type" evidence="5">
    <location>
        <begin position="3"/>
        <end position="46"/>
    </location>
</feature>
<dbReference type="GO" id="GO:0003700">
    <property type="term" value="F:DNA-binding transcription factor activity"/>
    <property type="evidence" value="ECO:0007669"/>
    <property type="project" value="TreeGrafter"/>
</dbReference>
<dbReference type="RefSeq" id="WP_143938500.1">
    <property type="nucleotide sequence ID" value="NZ_VKKG01000004.1"/>
</dbReference>
<dbReference type="InterPro" id="IPR001387">
    <property type="entry name" value="Cro/C1-type_HTH"/>
</dbReference>
<comment type="caution">
    <text evidence="6">The sequence shown here is derived from an EMBL/GenBank/DDBJ whole genome shotgun (WGS) entry which is preliminary data.</text>
</comment>
<keyword evidence="1" id="KW-0805">Transcription regulation</keyword>
<dbReference type="Gene3D" id="3.40.50.2300">
    <property type="match status" value="2"/>
</dbReference>
<proteinExistence type="predicted"/>
<dbReference type="EMBL" id="VKKG01000004">
    <property type="protein sequence ID" value="TRY17760.1"/>
    <property type="molecule type" value="Genomic_DNA"/>
</dbReference>
<name>A0A553JZ91_9ACTN</name>
<dbReference type="OrthoDB" id="252678at2"/>
<dbReference type="InterPro" id="IPR000843">
    <property type="entry name" value="HTH_LacI"/>
</dbReference>
<organism evidence="6 7">
    <name type="scientific">Tessaracoccus rhinocerotis</name>
    <dbReference type="NCBI Taxonomy" id="1689449"/>
    <lineage>
        <taxon>Bacteria</taxon>
        <taxon>Bacillati</taxon>
        <taxon>Actinomycetota</taxon>
        <taxon>Actinomycetes</taxon>
        <taxon>Propionibacteriales</taxon>
        <taxon>Propionibacteriaceae</taxon>
        <taxon>Tessaracoccus</taxon>
    </lineage>
</organism>
<dbReference type="CDD" id="cd06267">
    <property type="entry name" value="PBP1_LacI_sugar_binding-like"/>
    <property type="match status" value="1"/>
</dbReference>
<dbReference type="GO" id="GO:0000976">
    <property type="term" value="F:transcription cis-regulatory region binding"/>
    <property type="evidence" value="ECO:0007669"/>
    <property type="project" value="TreeGrafter"/>
</dbReference>
<evidence type="ECO:0000313" key="6">
    <source>
        <dbReference type="EMBL" id="TRY17760.1"/>
    </source>
</evidence>
<dbReference type="InterPro" id="IPR010982">
    <property type="entry name" value="Lambda_DNA-bd_dom_sf"/>
</dbReference>
<protein>
    <submittedName>
        <fullName evidence="6">LacI family transcriptional regulator</fullName>
    </submittedName>
</protein>
<dbReference type="SMART" id="SM00354">
    <property type="entry name" value="HTH_LACI"/>
    <property type="match status" value="1"/>
</dbReference>
<keyword evidence="3" id="KW-0804">Transcription</keyword>
<keyword evidence="7" id="KW-1185">Reference proteome</keyword>
<gene>
    <name evidence="6" type="ORF">FOJ82_10815</name>
</gene>
<dbReference type="AlphaFoldDB" id="A0A553JZ91"/>
<feature type="domain" description="HTH lacI-type" evidence="4">
    <location>
        <begin position="2"/>
        <end position="56"/>
    </location>
</feature>
<dbReference type="PROSITE" id="PS50943">
    <property type="entry name" value="HTH_CROC1"/>
    <property type="match status" value="1"/>
</dbReference>
<dbReference type="SUPFAM" id="SSF53822">
    <property type="entry name" value="Periplasmic binding protein-like I"/>
    <property type="match status" value="1"/>
</dbReference>
<dbReference type="Proteomes" id="UP000317638">
    <property type="component" value="Unassembled WGS sequence"/>
</dbReference>
<evidence type="ECO:0000313" key="7">
    <source>
        <dbReference type="Proteomes" id="UP000317638"/>
    </source>
</evidence>
<accession>A0A553JZ91</accession>
<dbReference type="Gene3D" id="1.10.260.40">
    <property type="entry name" value="lambda repressor-like DNA-binding domains"/>
    <property type="match status" value="1"/>
</dbReference>
<dbReference type="SUPFAM" id="SSF47413">
    <property type="entry name" value="lambda repressor-like DNA-binding domains"/>
    <property type="match status" value="1"/>
</dbReference>
<dbReference type="Pfam" id="PF00356">
    <property type="entry name" value="LacI"/>
    <property type="match status" value="1"/>
</dbReference>
<evidence type="ECO:0000256" key="1">
    <source>
        <dbReference type="ARBA" id="ARBA00023015"/>
    </source>
</evidence>
<dbReference type="InterPro" id="IPR046335">
    <property type="entry name" value="LacI/GalR-like_sensor"/>
</dbReference>
<evidence type="ECO:0000259" key="5">
    <source>
        <dbReference type="PROSITE" id="PS50943"/>
    </source>
</evidence>
<dbReference type="PROSITE" id="PS50932">
    <property type="entry name" value="HTH_LACI_2"/>
    <property type="match status" value="1"/>
</dbReference>
<dbReference type="Pfam" id="PF13377">
    <property type="entry name" value="Peripla_BP_3"/>
    <property type="match status" value="1"/>
</dbReference>
<evidence type="ECO:0000256" key="3">
    <source>
        <dbReference type="ARBA" id="ARBA00023163"/>
    </source>
</evidence>
<evidence type="ECO:0000256" key="2">
    <source>
        <dbReference type="ARBA" id="ARBA00023125"/>
    </source>
</evidence>
<sequence>MVTIADVAEAANVSISTVSYAMSGKRKISRETQERIARAIAELGYRPHASARALASRSTSIIGLQAPLRPGVDVHVVMEVVTGVATGARGHGYDILLLTSDDSTGLERAASGSMVDALVVMDVESDDQRLGFLGSLDRPCVLVGLPADPGGLACVDFDFEAAGRLAVEHFAEQGHRRVALLGSPQEVLARHTSYADRLTRGFTEAAAEAGVEVSVHPCPSTPDASEVVDDVFAAHPDVTAMLIHNEEALPHLLARLSERGQRVPDEVAVLALCPPNVARTLRIPVDTIDIPAEEIGIAAADVVWEMISEGAPPSIRLIPPTLTARSAAPGA</sequence>